<evidence type="ECO:0000313" key="5">
    <source>
        <dbReference type="Proteomes" id="UP001166784"/>
    </source>
</evidence>
<sequence length="233" mass="23766">MPSAPFTVGTLSRRLESSTVIDVRTPGEYGAGHIPGAFNIPLDRLDEALPALRTAAARKSPEAEGTDVPDGRDGPVGPDGPEGAEGPEAAAQAEGLVVVCGSGARSATARDRLMSQGIAAVSLDGGTDAWAAAGHRLARTPGARAVWPMERQVRLAAGSLVLLGLLADLAVPGFRVLSFLIGGGLVFSALSNTCGMAAVLSKLPYNRRQTADSGLDATLATLTERSGATERKG</sequence>
<dbReference type="InterPro" id="IPR021309">
    <property type="entry name" value="YgaP-like_TM"/>
</dbReference>
<proteinExistence type="predicted"/>
<organism evidence="4 5">
    <name type="scientific">Streptomyces marispadix</name>
    <dbReference type="NCBI Taxonomy" id="2922868"/>
    <lineage>
        <taxon>Bacteria</taxon>
        <taxon>Bacillati</taxon>
        <taxon>Actinomycetota</taxon>
        <taxon>Actinomycetes</taxon>
        <taxon>Kitasatosporales</taxon>
        <taxon>Streptomycetaceae</taxon>
        <taxon>Streptomyces</taxon>
    </lineage>
</organism>
<dbReference type="InterPro" id="IPR052367">
    <property type="entry name" value="Thiosulfate_ST/Rhodanese-like"/>
</dbReference>
<feature type="compositionally biased region" description="Low complexity" evidence="1">
    <location>
        <begin position="75"/>
        <end position="88"/>
    </location>
</feature>
<keyword evidence="2" id="KW-0812">Transmembrane</keyword>
<name>A0ABS9SUZ3_9ACTN</name>
<dbReference type="Pfam" id="PF11127">
    <property type="entry name" value="YgaP-like_TM"/>
    <property type="match status" value="1"/>
</dbReference>
<reference evidence="4" key="1">
    <citation type="submission" date="2022-03" db="EMBL/GenBank/DDBJ databases">
        <authorList>
            <person name="Santos J.D.N."/>
            <person name="Kallscheuer N."/>
            <person name="Jogler C."/>
            <person name="Lage O.M."/>
        </authorList>
    </citation>
    <scope>NUCLEOTIDE SEQUENCE</scope>
    <source>
        <strain evidence="4">M600PL45_2</strain>
    </source>
</reference>
<dbReference type="InterPro" id="IPR001307">
    <property type="entry name" value="Thiosulphate_STrfase_CS"/>
</dbReference>
<evidence type="ECO:0000256" key="1">
    <source>
        <dbReference type="SAM" id="MobiDB-lite"/>
    </source>
</evidence>
<gene>
    <name evidence="4" type="ORF">MMA15_06565</name>
</gene>
<evidence type="ECO:0000259" key="3">
    <source>
        <dbReference type="PROSITE" id="PS50206"/>
    </source>
</evidence>
<feature type="domain" description="Rhodanese" evidence="3">
    <location>
        <begin position="14"/>
        <end position="139"/>
    </location>
</feature>
<dbReference type="Pfam" id="PF00581">
    <property type="entry name" value="Rhodanese"/>
    <property type="match status" value="1"/>
</dbReference>
<dbReference type="Gene3D" id="3.40.250.10">
    <property type="entry name" value="Rhodanese-like domain"/>
    <property type="match status" value="1"/>
</dbReference>
<evidence type="ECO:0000313" key="4">
    <source>
        <dbReference type="EMBL" id="MCH6160094.1"/>
    </source>
</evidence>
<dbReference type="PANTHER" id="PTHR45431:SF3">
    <property type="entry name" value="RHODANESE-LIKE DOMAIN-CONTAINING PROTEIN 15, CHLOROPLASTIC"/>
    <property type="match status" value="1"/>
</dbReference>
<dbReference type="PANTHER" id="PTHR45431">
    <property type="entry name" value="RHODANESE-LIKE DOMAIN-CONTAINING PROTEIN 15, CHLOROPLASTIC"/>
    <property type="match status" value="1"/>
</dbReference>
<dbReference type="Gene3D" id="6.10.140.1340">
    <property type="match status" value="1"/>
</dbReference>
<reference evidence="4" key="2">
    <citation type="journal article" date="2023" name="Int. J. Syst. Evol. Microbiol.">
        <title>Streptomyces marispadix sp. nov., isolated from marine beach sediment of the Northern Coast of Portugal.</title>
        <authorList>
            <person name="dos Santos J.D.N."/>
            <person name="Vitorino I.R."/>
            <person name="Kallscheuer N."/>
            <person name="Srivastava A."/>
            <person name="Krautwurst S."/>
            <person name="Marz M."/>
            <person name="Jogler C."/>
            <person name="Lobo Da Cunha A."/>
            <person name="Catita J."/>
            <person name="Goncalves H."/>
            <person name="Gonzalez I."/>
            <person name="Reyes F."/>
            <person name="Lage O.M."/>
        </authorList>
    </citation>
    <scope>NUCLEOTIDE SEQUENCE</scope>
    <source>
        <strain evidence="4">M600PL45_2</strain>
    </source>
</reference>
<feature type="transmembrane region" description="Helical" evidence="2">
    <location>
        <begin position="177"/>
        <end position="200"/>
    </location>
</feature>
<dbReference type="PROSITE" id="PS50206">
    <property type="entry name" value="RHODANESE_3"/>
    <property type="match status" value="1"/>
</dbReference>
<evidence type="ECO:0000256" key="2">
    <source>
        <dbReference type="SAM" id="Phobius"/>
    </source>
</evidence>
<dbReference type="SMART" id="SM00450">
    <property type="entry name" value="RHOD"/>
    <property type="match status" value="1"/>
</dbReference>
<dbReference type="CDD" id="cd00158">
    <property type="entry name" value="RHOD"/>
    <property type="match status" value="1"/>
</dbReference>
<feature type="region of interest" description="Disordered" evidence="1">
    <location>
        <begin position="55"/>
        <end position="88"/>
    </location>
</feature>
<dbReference type="PROSITE" id="PS00380">
    <property type="entry name" value="RHODANESE_1"/>
    <property type="match status" value="1"/>
</dbReference>
<keyword evidence="5" id="KW-1185">Reference proteome</keyword>
<dbReference type="SUPFAM" id="SSF52821">
    <property type="entry name" value="Rhodanese/Cell cycle control phosphatase"/>
    <property type="match status" value="1"/>
</dbReference>
<keyword evidence="2" id="KW-0472">Membrane</keyword>
<keyword evidence="2" id="KW-1133">Transmembrane helix</keyword>
<accession>A0ABS9SUZ3</accession>
<protein>
    <submittedName>
        <fullName evidence="4">Rhodanese-like domain-containing protein</fullName>
    </submittedName>
</protein>
<dbReference type="InterPro" id="IPR001763">
    <property type="entry name" value="Rhodanese-like_dom"/>
</dbReference>
<dbReference type="InterPro" id="IPR036873">
    <property type="entry name" value="Rhodanese-like_dom_sf"/>
</dbReference>
<dbReference type="RefSeq" id="WP_241063042.1">
    <property type="nucleotide sequence ID" value="NZ_JAKWJU010000002.1"/>
</dbReference>
<dbReference type="EMBL" id="JAKWJU010000002">
    <property type="protein sequence ID" value="MCH6160094.1"/>
    <property type="molecule type" value="Genomic_DNA"/>
</dbReference>
<comment type="caution">
    <text evidence="4">The sequence shown here is derived from an EMBL/GenBank/DDBJ whole genome shotgun (WGS) entry which is preliminary data.</text>
</comment>
<dbReference type="Proteomes" id="UP001166784">
    <property type="component" value="Unassembled WGS sequence"/>
</dbReference>